<dbReference type="SUPFAM" id="SSF51735">
    <property type="entry name" value="NAD(P)-binding Rossmann-fold domains"/>
    <property type="match status" value="1"/>
</dbReference>
<evidence type="ECO:0000256" key="3">
    <source>
        <dbReference type="ARBA" id="ARBA00023027"/>
    </source>
</evidence>
<dbReference type="KEGG" id="erz:ER308_03635"/>
<dbReference type="Pfam" id="PF02826">
    <property type="entry name" value="2-Hacid_dh_C"/>
    <property type="match status" value="1"/>
</dbReference>
<feature type="domain" description="D-isomer specific 2-hydroxyacid dehydrogenase NAD-binding" evidence="6">
    <location>
        <begin position="110"/>
        <end position="297"/>
    </location>
</feature>
<reference evidence="7 8" key="1">
    <citation type="submission" date="2019-01" db="EMBL/GenBank/DDBJ databases">
        <title>Egibacter rhizosphaerae EGI 80759T.</title>
        <authorList>
            <person name="Chen D.-D."/>
            <person name="Tian Y."/>
            <person name="Jiao J.-Y."/>
            <person name="Zhang X.-T."/>
            <person name="Zhang Y.-G."/>
            <person name="Zhang Y."/>
            <person name="Xiao M."/>
            <person name="Shu W.-S."/>
            <person name="Li W.-J."/>
        </authorList>
    </citation>
    <scope>NUCLEOTIDE SEQUENCE [LARGE SCALE GENOMIC DNA]</scope>
    <source>
        <strain evidence="7 8">EGI 80759</strain>
    </source>
</reference>
<dbReference type="GO" id="GO:0051287">
    <property type="term" value="F:NAD binding"/>
    <property type="evidence" value="ECO:0007669"/>
    <property type="project" value="InterPro"/>
</dbReference>
<proteinExistence type="inferred from homology"/>
<dbReference type="Pfam" id="PF00389">
    <property type="entry name" value="2-Hacid_dh"/>
    <property type="match status" value="1"/>
</dbReference>
<dbReference type="InterPro" id="IPR029752">
    <property type="entry name" value="D-isomer_DH_CS1"/>
</dbReference>
<sequence length="334" mass="36379">MRVAVFSTKRYDELALRAANEDHGHELAFCEPRLTRETVPLAEGFDAVCAFVNDDLSANVLVTLARGGTRLVLLRCAGFNQVDLSTAEQVGITVARVPAYSPHAVAEHTVGLMLALNRKIHRAYARTRESNFSIDGFMGFDFVGKTVGVVGTGKIGETLLGIMKGFGCELLATDPYPNPEVERLGAEYVEPDTLAARSDIVSLHCPLTPQTFHLINHRTLSLMKPGAMLINTSRGALVDASAAIEALKDGRLGYLGLDVYEEESDLFFQDLSDRVVTDDTFMRLLTFPNVLVTSHQAFFTQEAVANIARTTLANATSFEADDGQAHLVTRDMVA</sequence>
<dbReference type="RefSeq" id="WP_131153728.1">
    <property type="nucleotide sequence ID" value="NZ_CP036402.1"/>
</dbReference>
<dbReference type="SUPFAM" id="SSF52283">
    <property type="entry name" value="Formate/glycerate dehydrogenase catalytic domain-like"/>
    <property type="match status" value="1"/>
</dbReference>
<feature type="domain" description="D-isomer specific 2-hydroxyacid dehydrogenase catalytic" evidence="5">
    <location>
        <begin position="13"/>
        <end position="327"/>
    </location>
</feature>
<evidence type="ECO:0000256" key="4">
    <source>
        <dbReference type="RuleBase" id="RU003719"/>
    </source>
</evidence>
<organism evidence="7 8">
    <name type="scientific">Egibacter rhizosphaerae</name>
    <dbReference type="NCBI Taxonomy" id="1670831"/>
    <lineage>
        <taxon>Bacteria</taxon>
        <taxon>Bacillati</taxon>
        <taxon>Actinomycetota</taxon>
        <taxon>Nitriliruptoria</taxon>
        <taxon>Egibacterales</taxon>
        <taxon>Egibacteraceae</taxon>
        <taxon>Egibacter</taxon>
    </lineage>
</organism>
<comment type="similarity">
    <text evidence="1 4">Belongs to the D-isomer specific 2-hydroxyacid dehydrogenase family.</text>
</comment>
<dbReference type="InterPro" id="IPR006139">
    <property type="entry name" value="D-isomer_2_OHA_DH_cat_dom"/>
</dbReference>
<evidence type="ECO:0000313" key="8">
    <source>
        <dbReference type="Proteomes" id="UP000291469"/>
    </source>
</evidence>
<evidence type="ECO:0000256" key="1">
    <source>
        <dbReference type="ARBA" id="ARBA00005854"/>
    </source>
</evidence>
<dbReference type="Proteomes" id="UP000291469">
    <property type="component" value="Chromosome"/>
</dbReference>
<dbReference type="AlphaFoldDB" id="A0A411YC01"/>
<dbReference type="Gene3D" id="3.40.50.720">
    <property type="entry name" value="NAD(P)-binding Rossmann-like Domain"/>
    <property type="match status" value="2"/>
</dbReference>
<name>A0A411YC01_9ACTN</name>
<dbReference type="InterPro" id="IPR058205">
    <property type="entry name" value="D-LDH-like"/>
</dbReference>
<dbReference type="PANTHER" id="PTHR43026">
    <property type="entry name" value="2-HYDROXYACID DEHYDROGENASE HOMOLOG 1-RELATED"/>
    <property type="match status" value="1"/>
</dbReference>
<dbReference type="PANTHER" id="PTHR43026:SF1">
    <property type="entry name" value="2-HYDROXYACID DEHYDROGENASE HOMOLOG 1-RELATED"/>
    <property type="match status" value="1"/>
</dbReference>
<gene>
    <name evidence="7" type="ORF">ER308_03635</name>
</gene>
<protein>
    <submittedName>
        <fullName evidence="7">2-hydroxyacid dehydrogenase</fullName>
    </submittedName>
</protein>
<dbReference type="CDD" id="cd12183">
    <property type="entry name" value="LDH_like_2"/>
    <property type="match status" value="1"/>
</dbReference>
<dbReference type="InterPro" id="IPR036291">
    <property type="entry name" value="NAD(P)-bd_dom_sf"/>
</dbReference>
<dbReference type="OrthoDB" id="9793626at2"/>
<dbReference type="EMBL" id="CP036402">
    <property type="protein sequence ID" value="QBI18730.1"/>
    <property type="molecule type" value="Genomic_DNA"/>
</dbReference>
<dbReference type="GO" id="GO:0008720">
    <property type="term" value="F:D-lactate dehydrogenase (NAD+) activity"/>
    <property type="evidence" value="ECO:0007669"/>
    <property type="project" value="TreeGrafter"/>
</dbReference>
<keyword evidence="8" id="KW-1185">Reference proteome</keyword>
<evidence type="ECO:0000259" key="6">
    <source>
        <dbReference type="Pfam" id="PF02826"/>
    </source>
</evidence>
<dbReference type="PROSITE" id="PS00671">
    <property type="entry name" value="D_2_HYDROXYACID_DH_3"/>
    <property type="match status" value="1"/>
</dbReference>
<dbReference type="InterPro" id="IPR006140">
    <property type="entry name" value="D-isomer_DH_NAD-bd"/>
</dbReference>
<dbReference type="InterPro" id="IPR029753">
    <property type="entry name" value="D-isomer_DH_CS"/>
</dbReference>
<evidence type="ECO:0000256" key="2">
    <source>
        <dbReference type="ARBA" id="ARBA00023002"/>
    </source>
</evidence>
<evidence type="ECO:0000313" key="7">
    <source>
        <dbReference type="EMBL" id="QBI18730.1"/>
    </source>
</evidence>
<keyword evidence="2 4" id="KW-0560">Oxidoreductase</keyword>
<keyword evidence="3" id="KW-0520">NAD</keyword>
<accession>A0A411YC01</accession>
<dbReference type="PROSITE" id="PS00065">
    <property type="entry name" value="D_2_HYDROXYACID_DH_1"/>
    <property type="match status" value="1"/>
</dbReference>
<evidence type="ECO:0000259" key="5">
    <source>
        <dbReference type="Pfam" id="PF00389"/>
    </source>
</evidence>